<protein>
    <recommendedName>
        <fullName evidence="3">DUF6458 domain-containing protein</fullName>
    </recommendedName>
</protein>
<feature type="transmembrane region" description="Helical" evidence="2">
    <location>
        <begin position="31"/>
        <end position="52"/>
    </location>
</feature>
<dbReference type="RefSeq" id="WP_130980168.1">
    <property type="nucleotide sequence ID" value="NZ_SISG01000001.1"/>
</dbReference>
<evidence type="ECO:0000256" key="2">
    <source>
        <dbReference type="SAM" id="Phobius"/>
    </source>
</evidence>
<reference evidence="5" key="1">
    <citation type="submission" date="2019-02" db="EMBL/GenBank/DDBJ databases">
        <title>Glaciihabitans arcticus sp. nov., a psychrotolerant bacterium isolated from polar soil.</title>
        <authorList>
            <person name="Dahal R.H."/>
        </authorList>
    </citation>
    <scope>NUCLEOTIDE SEQUENCE [LARGE SCALE GENOMIC DNA]</scope>
    <source>
        <strain evidence="5">RP-3-7</strain>
    </source>
</reference>
<organism evidence="4 5">
    <name type="scientific">Glaciihabitans arcticus</name>
    <dbReference type="NCBI Taxonomy" id="2668039"/>
    <lineage>
        <taxon>Bacteria</taxon>
        <taxon>Bacillati</taxon>
        <taxon>Actinomycetota</taxon>
        <taxon>Actinomycetes</taxon>
        <taxon>Micrococcales</taxon>
        <taxon>Microbacteriaceae</taxon>
        <taxon>Glaciihabitans</taxon>
    </lineage>
</organism>
<keyword evidence="2" id="KW-1133">Transmembrane helix</keyword>
<proteinExistence type="predicted"/>
<evidence type="ECO:0000313" key="4">
    <source>
        <dbReference type="EMBL" id="TBN56057.1"/>
    </source>
</evidence>
<accession>A0A4Q9GSJ2</accession>
<feature type="compositionally biased region" description="Polar residues" evidence="1">
    <location>
        <begin position="72"/>
        <end position="87"/>
    </location>
</feature>
<keyword evidence="2" id="KW-0812">Transmembrane</keyword>
<evidence type="ECO:0000256" key="1">
    <source>
        <dbReference type="SAM" id="MobiDB-lite"/>
    </source>
</evidence>
<feature type="region of interest" description="Disordered" evidence="1">
    <location>
        <begin position="61"/>
        <end position="87"/>
    </location>
</feature>
<feature type="domain" description="DUF6458" evidence="3">
    <location>
        <begin position="1"/>
        <end position="76"/>
    </location>
</feature>
<dbReference type="Proteomes" id="UP000294194">
    <property type="component" value="Unassembled WGS sequence"/>
</dbReference>
<evidence type="ECO:0000313" key="5">
    <source>
        <dbReference type="Proteomes" id="UP000294194"/>
    </source>
</evidence>
<keyword evidence="2" id="KW-0472">Membrane</keyword>
<dbReference type="EMBL" id="SISG01000001">
    <property type="protein sequence ID" value="TBN56057.1"/>
    <property type="molecule type" value="Genomic_DNA"/>
</dbReference>
<keyword evidence="5" id="KW-1185">Reference proteome</keyword>
<dbReference type="Pfam" id="PF20059">
    <property type="entry name" value="DUF6458"/>
    <property type="match status" value="1"/>
</dbReference>
<name>A0A4Q9GSJ2_9MICO</name>
<dbReference type="InterPro" id="IPR045597">
    <property type="entry name" value="DUF6458"/>
</dbReference>
<dbReference type="AlphaFoldDB" id="A0A4Q9GSJ2"/>
<sequence length="87" mass="8791">MSIGTGIVLLVIGAILTFATSFQVPGVNLVLIGQILMAAGAIVTVIGIILATRKRQSVTTVRSAVDPASGENVAQRSTSTTNDGPVA</sequence>
<evidence type="ECO:0000259" key="3">
    <source>
        <dbReference type="Pfam" id="PF20059"/>
    </source>
</evidence>
<comment type="caution">
    <text evidence="4">The sequence shown here is derived from an EMBL/GenBank/DDBJ whole genome shotgun (WGS) entry which is preliminary data.</text>
</comment>
<gene>
    <name evidence="4" type="ORF">EYE40_00830</name>
</gene>